<name>A0A2M8WS49_9MICO</name>
<dbReference type="AlphaFoldDB" id="A0A2M8WS49"/>
<dbReference type="OrthoDB" id="1188001at2"/>
<organism evidence="2 3">
    <name type="scientific">Luteimicrobium subarcticum</name>
    <dbReference type="NCBI Taxonomy" id="620910"/>
    <lineage>
        <taxon>Bacteria</taxon>
        <taxon>Bacillati</taxon>
        <taxon>Actinomycetota</taxon>
        <taxon>Actinomycetes</taxon>
        <taxon>Micrococcales</taxon>
        <taxon>Luteimicrobium</taxon>
    </lineage>
</organism>
<feature type="chain" id="PRO_5039340328" evidence="1">
    <location>
        <begin position="28"/>
        <end position="373"/>
    </location>
</feature>
<comment type="caution">
    <text evidence="2">The sequence shown here is derived from an EMBL/GenBank/DDBJ whole genome shotgun (WGS) entry which is preliminary data.</text>
</comment>
<dbReference type="PROSITE" id="PS51318">
    <property type="entry name" value="TAT"/>
    <property type="match status" value="1"/>
</dbReference>
<sequence length="373" mass="39401">MTLNRTPLLAGVALVAGTLAVSVTAPAATAATTSAATSVSPSTAVSPFDIPFTAAQVTDHGDGTFTITWNAPGVQKVRIYTGANQLGIDTRTVVAQGGSTGSVTVTVKAAADRRWFRLVPDRGLPLTLADRLVRLDGTVNFRDLGGYRTTDGHWVAMGKVYRADALNNLSDADLAKLQRLGVRTDVDLRTADERASAPDRVPAGTKYVVDDVLGGSVTTSFNPTTPDAAAQLMVDAEKTMVSSTSGKAAYADLFDLVEYRPGAIVFHCTAGKDRTGWGSAALLTTLGVPQETVQADYLLSNDYRAAANAATLAQMPAAYAAIYKPLLDVRPEYLASGFDEVQSAYGSWSTYLSKGIDQNLFDRVVLRAELLQG</sequence>
<protein>
    <submittedName>
        <fullName evidence="2">Protein-tyrosine phosphatase</fullName>
    </submittedName>
</protein>
<dbReference type="InterPro" id="IPR026893">
    <property type="entry name" value="Tyr/Ser_Pase_IphP-type"/>
</dbReference>
<feature type="signal peptide" evidence="1">
    <location>
        <begin position="1"/>
        <end position="27"/>
    </location>
</feature>
<dbReference type="Proteomes" id="UP000231586">
    <property type="component" value="Unassembled WGS sequence"/>
</dbReference>
<evidence type="ECO:0000313" key="3">
    <source>
        <dbReference type="Proteomes" id="UP000231586"/>
    </source>
</evidence>
<dbReference type="PROSITE" id="PS00383">
    <property type="entry name" value="TYR_PHOSPHATASE_1"/>
    <property type="match status" value="1"/>
</dbReference>
<dbReference type="EMBL" id="PGTZ01000007">
    <property type="protein sequence ID" value="PJI93777.1"/>
    <property type="molecule type" value="Genomic_DNA"/>
</dbReference>
<dbReference type="InterPro" id="IPR029021">
    <property type="entry name" value="Prot-tyrosine_phosphatase-like"/>
</dbReference>
<keyword evidence="1" id="KW-0732">Signal</keyword>
<reference evidence="2 3" key="1">
    <citation type="submission" date="2017-11" db="EMBL/GenBank/DDBJ databases">
        <title>Genomic Encyclopedia of Archaeal and Bacterial Type Strains, Phase II (KMG-II): From Individual Species to Whole Genera.</title>
        <authorList>
            <person name="Goeker M."/>
        </authorList>
    </citation>
    <scope>NUCLEOTIDE SEQUENCE [LARGE SCALE GENOMIC DNA]</scope>
    <source>
        <strain evidence="2 3">DSM 22413</strain>
    </source>
</reference>
<dbReference type="GO" id="GO:0004721">
    <property type="term" value="F:phosphoprotein phosphatase activity"/>
    <property type="evidence" value="ECO:0007669"/>
    <property type="project" value="InterPro"/>
</dbReference>
<dbReference type="Pfam" id="PF13350">
    <property type="entry name" value="Y_phosphatase3"/>
    <property type="match status" value="1"/>
</dbReference>
<evidence type="ECO:0000256" key="1">
    <source>
        <dbReference type="SAM" id="SignalP"/>
    </source>
</evidence>
<dbReference type="SUPFAM" id="SSF52799">
    <property type="entry name" value="(Phosphotyrosine protein) phosphatases II"/>
    <property type="match status" value="1"/>
</dbReference>
<dbReference type="RefSeq" id="WP_100349863.1">
    <property type="nucleotide sequence ID" value="NZ_PGTZ01000007.1"/>
</dbReference>
<dbReference type="Gene3D" id="3.90.190.10">
    <property type="entry name" value="Protein tyrosine phosphatase superfamily"/>
    <property type="match status" value="1"/>
</dbReference>
<dbReference type="InterPro" id="IPR016130">
    <property type="entry name" value="Tyr_Pase_AS"/>
</dbReference>
<accession>A0A2M8WS49</accession>
<proteinExistence type="predicted"/>
<keyword evidence="3" id="KW-1185">Reference proteome</keyword>
<evidence type="ECO:0000313" key="2">
    <source>
        <dbReference type="EMBL" id="PJI93777.1"/>
    </source>
</evidence>
<gene>
    <name evidence="2" type="ORF">CLV34_1252</name>
</gene>
<dbReference type="InterPro" id="IPR006311">
    <property type="entry name" value="TAT_signal"/>
</dbReference>